<dbReference type="Proteomes" id="UP000001307">
    <property type="component" value="Unassembled WGS sequence"/>
</dbReference>
<evidence type="ECO:0000256" key="2">
    <source>
        <dbReference type="ARBA" id="ARBA00008283"/>
    </source>
</evidence>
<keyword evidence="10" id="KW-1185">Reference proteome</keyword>
<keyword evidence="5" id="KW-0234">DNA repair</keyword>
<feature type="domain" description="ERCC1-like central" evidence="7">
    <location>
        <begin position="34"/>
        <end position="148"/>
    </location>
</feature>
<dbReference type="InterPro" id="IPR004579">
    <property type="entry name" value="ERCC1/RAD10/SWI10"/>
</dbReference>
<dbReference type="GO" id="GO:0006312">
    <property type="term" value="P:mitotic recombination"/>
    <property type="evidence" value="ECO:0007669"/>
    <property type="project" value="TreeGrafter"/>
</dbReference>
<dbReference type="Proteomes" id="UP000011014">
    <property type="component" value="Unassembled WGS sequence"/>
</dbReference>
<evidence type="ECO:0000259" key="7">
    <source>
        <dbReference type="Pfam" id="PF03834"/>
    </source>
</evidence>
<dbReference type="GO" id="GO:0003684">
    <property type="term" value="F:damaged DNA binding"/>
    <property type="evidence" value="ECO:0007669"/>
    <property type="project" value="InterPro"/>
</dbReference>
<dbReference type="EMBL" id="FN654417">
    <property type="protein sequence ID" value="CBY33443.1"/>
    <property type="molecule type" value="Genomic_DNA"/>
</dbReference>
<dbReference type="EMBL" id="FN653030">
    <property type="protein sequence ID" value="CBY19070.1"/>
    <property type="molecule type" value="Genomic_DNA"/>
</dbReference>
<dbReference type="PANTHER" id="PTHR12749">
    <property type="entry name" value="EXCISION REPAIR CROSS-COMPLEMENTING 1 ERCC1"/>
    <property type="match status" value="1"/>
</dbReference>
<dbReference type="Gene3D" id="1.10.150.20">
    <property type="entry name" value="5' to 3' exonuclease, C-terminal subdomain"/>
    <property type="match status" value="1"/>
</dbReference>
<dbReference type="GO" id="GO:0003697">
    <property type="term" value="F:single-stranded DNA binding"/>
    <property type="evidence" value="ECO:0007669"/>
    <property type="project" value="TreeGrafter"/>
</dbReference>
<dbReference type="SUPFAM" id="SSF47781">
    <property type="entry name" value="RuvA domain 2-like"/>
    <property type="match status" value="1"/>
</dbReference>
<dbReference type="GO" id="GO:0070914">
    <property type="term" value="P:UV-damage excision repair"/>
    <property type="evidence" value="ECO:0007669"/>
    <property type="project" value="TreeGrafter"/>
</dbReference>
<dbReference type="InterPro" id="IPR047260">
    <property type="entry name" value="ERCC1-like_central_dom"/>
</dbReference>
<evidence type="ECO:0000256" key="1">
    <source>
        <dbReference type="ARBA" id="ARBA00004123"/>
    </source>
</evidence>
<dbReference type="GO" id="GO:0070522">
    <property type="term" value="C:ERCC4-ERCC1 complex"/>
    <property type="evidence" value="ECO:0007669"/>
    <property type="project" value="TreeGrafter"/>
</dbReference>
<dbReference type="AlphaFoldDB" id="E4X9E1"/>
<dbReference type="InterPro" id="IPR011335">
    <property type="entry name" value="Restrct_endonuc-II-like"/>
</dbReference>
<evidence type="ECO:0000256" key="6">
    <source>
        <dbReference type="ARBA" id="ARBA00023242"/>
    </source>
</evidence>
<reference evidence="8 10" key="1">
    <citation type="journal article" date="2010" name="Science">
        <title>Plasticity of animal genome architecture unmasked by rapid evolution of a pelagic tunicate.</title>
        <authorList>
            <person name="Denoeud F."/>
            <person name="Henriet S."/>
            <person name="Mungpakdee S."/>
            <person name="Aury J.M."/>
            <person name="Da Silva C."/>
            <person name="Brinkmann H."/>
            <person name="Mikhaleva J."/>
            <person name="Olsen L.C."/>
            <person name="Jubin C."/>
            <person name="Canestro C."/>
            <person name="Bouquet J.M."/>
            <person name="Danks G."/>
            <person name="Poulain J."/>
            <person name="Campsteijn C."/>
            <person name="Adamski M."/>
            <person name="Cross I."/>
            <person name="Yadetie F."/>
            <person name="Muffato M."/>
            <person name="Louis A."/>
            <person name="Butcher S."/>
            <person name="Tsagkogeorga G."/>
            <person name="Konrad A."/>
            <person name="Singh S."/>
            <person name="Jensen M.F."/>
            <person name="Cong E.H."/>
            <person name="Eikeseth-Otteraa H."/>
            <person name="Noel B."/>
            <person name="Anthouard V."/>
            <person name="Porcel B.M."/>
            <person name="Kachouri-Lafond R."/>
            <person name="Nishino A."/>
            <person name="Ugolini M."/>
            <person name="Chourrout P."/>
            <person name="Nishida H."/>
            <person name="Aasland R."/>
            <person name="Huzurbazar S."/>
            <person name="Westhof E."/>
            <person name="Delsuc F."/>
            <person name="Lehrach H."/>
            <person name="Reinhardt R."/>
            <person name="Weissenbach J."/>
            <person name="Roy S.W."/>
            <person name="Artiguenave F."/>
            <person name="Postlethwait J.H."/>
            <person name="Manak J.R."/>
            <person name="Thompson E.M."/>
            <person name="Jaillon O."/>
            <person name="Du Pasquier L."/>
            <person name="Boudinot P."/>
            <person name="Liberles D.A."/>
            <person name="Volff J.N."/>
            <person name="Philippe H."/>
            <person name="Lenhard B."/>
            <person name="Roest Crollius H."/>
            <person name="Wincker P."/>
            <person name="Chourrout D."/>
        </authorList>
    </citation>
    <scope>NUCLEOTIDE SEQUENCE [LARGE SCALE GENOMIC DNA]</scope>
</reference>
<evidence type="ECO:0000256" key="3">
    <source>
        <dbReference type="ARBA" id="ARBA00022763"/>
    </source>
</evidence>
<evidence type="ECO:0000313" key="8">
    <source>
        <dbReference type="EMBL" id="CBY19070.1"/>
    </source>
</evidence>
<dbReference type="Gene3D" id="3.40.50.10130">
    <property type="match status" value="1"/>
</dbReference>
<comment type="similarity">
    <text evidence="2">Belongs to the ERCC1/RAD10/SWI10 family.</text>
</comment>
<accession>E4X9E1</accession>
<dbReference type="GO" id="GO:0006302">
    <property type="term" value="P:double-strand break repair"/>
    <property type="evidence" value="ECO:0007669"/>
    <property type="project" value="UniProtKB-ARBA"/>
</dbReference>
<proteinExistence type="inferred from homology"/>
<comment type="subcellular location">
    <subcellularLocation>
        <location evidence="1">Nucleus</location>
    </subcellularLocation>
</comment>
<sequence>MADDDFDDDDFDEIVNQIDEVEKKKNAPSISWFNIQVSPDQALNPVLQRFTKVPYQVSDIPTDFQTSHDVGILWLSLKYYNYRRTYIEERVEKLKGTSLKLIIVLLYVDNPNAEDAARTLSILSCRFNFTLLVAFNLQEAASHIETFKRYANKGPETLKGKFDETDRVTKLLTIASGFNSSDSASLLRQTGSLAQIAQTNKAEIACISGIGEKKAAALLELFNTPFKKI</sequence>
<dbReference type="OrthoDB" id="10262814at2759"/>
<keyword evidence="4" id="KW-0238">DNA-binding</keyword>
<keyword evidence="6" id="KW-0539">Nucleus</keyword>
<dbReference type="SUPFAM" id="SSF52980">
    <property type="entry name" value="Restriction endonuclease-like"/>
    <property type="match status" value="1"/>
</dbReference>
<dbReference type="PANTHER" id="PTHR12749:SF0">
    <property type="entry name" value="DNA EXCISION REPAIR PROTEIN ERCC-1"/>
    <property type="match status" value="1"/>
</dbReference>
<dbReference type="Pfam" id="PF03834">
    <property type="entry name" value="Rad10"/>
    <property type="match status" value="1"/>
</dbReference>
<dbReference type="GO" id="GO:0000110">
    <property type="term" value="C:nucleotide-excision repair factor 1 complex"/>
    <property type="evidence" value="ECO:0007669"/>
    <property type="project" value="TreeGrafter"/>
</dbReference>
<keyword evidence="3" id="KW-0227">DNA damage</keyword>
<name>E4X9E1_OIKDI</name>
<evidence type="ECO:0000313" key="10">
    <source>
        <dbReference type="Proteomes" id="UP000001307"/>
    </source>
</evidence>
<dbReference type="InterPro" id="IPR010994">
    <property type="entry name" value="RuvA_2-like"/>
</dbReference>
<evidence type="ECO:0000256" key="5">
    <source>
        <dbReference type="ARBA" id="ARBA00023204"/>
    </source>
</evidence>
<dbReference type="CDD" id="cd22325">
    <property type="entry name" value="ERCC1_C-like"/>
    <property type="match status" value="1"/>
</dbReference>
<organism evidence="8 10">
    <name type="scientific">Oikopleura dioica</name>
    <name type="common">Tunicate</name>
    <dbReference type="NCBI Taxonomy" id="34765"/>
    <lineage>
        <taxon>Eukaryota</taxon>
        <taxon>Metazoa</taxon>
        <taxon>Chordata</taxon>
        <taxon>Tunicata</taxon>
        <taxon>Appendicularia</taxon>
        <taxon>Copelata</taxon>
        <taxon>Oikopleuridae</taxon>
        <taxon>Oikopleura</taxon>
    </lineage>
</organism>
<evidence type="ECO:0000256" key="4">
    <source>
        <dbReference type="ARBA" id="ARBA00023125"/>
    </source>
</evidence>
<protein>
    <recommendedName>
        <fullName evidence="7">ERCC1-like central domain-containing protein</fullName>
    </recommendedName>
</protein>
<evidence type="ECO:0000313" key="9">
    <source>
        <dbReference type="EMBL" id="CBY33443.1"/>
    </source>
</evidence>
<gene>
    <name evidence="8" type="ORF">GSOID_T00004492001</name>
    <name evidence="9" type="ORF">GSOID_T00021354001</name>
</gene>